<dbReference type="SMART" id="SM00429">
    <property type="entry name" value="IPT"/>
    <property type="match status" value="8"/>
</dbReference>
<dbReference type="PANTHER" id="PTHR46769:SF2">
    <property type="entry name" value="FIBROCYSTIN-L ISOFORM 2 PRECURSOR-RELATED"/>
    <property type="match status" value="1"/>
</dbReference>
<dbReference type="NCBIfam" id="TIGR04183">
    <property type="entry name" value="Por_Secre_tail"/>
    <property type="match status" value="1"/>
</dbReference>
<dbReference type="Pfam" id="PF20009">
    <property type="entry name" value="GEVED"/>
    <property type="match status" value="1"/>
</dbReference>
<evidence type="ECO:0000259" key="3">
    <source>
        <dbReference type="SMART" id="SM00429"/>
    </source>
</evidence>
<gene>
    <name evidence="4" type="ORF">I2I05_21050</name>
</gene>
<keyword evidence="5" id="KW-1185">Reference proteome</keyword>
<feature type="domain" description="IPT/TIG" evidence="3">
    <location>
        <begin position="1226"/>
        <end position="1305"/>
    </location>
</feature>
<feature type="domain" description="IPT/TIG" evidence="3">
    <location>
        <begin position="737"/>
        <end position="816"/>
    </location>
</feature>
<protein>
    <submittedName>
        <fullName evidence="4">IPT/TIG domain-containing protein</fullName>
    </submittedName>
</protein>
<dbReference type="InterPro" id="IPR013783">
    <property type="entry name" value="Ig-like_fold"/>
</dbReference>
<dbReference type="SUPFAM" id="SSF55486">
    <property type="entry name" value="Metalloproteases ('zincins'), catalytic domain"/>
    <property type="match status" value="1"/>
</dbReference>
<feature type="domain" description="IPT/TIG" evidence="3">
    <location>
        <begin position="818"/>
        <end position="896"/>
    </location>
</feature>
<reference evidence="4 5" key="1">
    <citation type="submission" date="2020-11" db="EMBL/GenBank/DDBJ databases">
        <authorList>
            <person name="Kim M.K."/>
        </authorList>
    </citation>
    <scope>NUCLEOTIDE SEQUENCE [LARGE SCALE GENOMIC DNA]</scope>
    <source>
        <strain evidence="4 5">BT683</strain>
    </source>
</reference>
<evidence type="ECO:0000256" key="2">
    <source>
        <dbReference type="SAM" id="SignalP"/>
    </source>
</evidence>
<name>A0ABS0ING7_9BACT</name>
<keyword evidence="1 2" id="KW-0732">Signal</keyword>
<dbReference type="EMBL" id="JADQDQ010000021">
    <property type="protein sequence ID" value="MBF9239893.1"/>
    <property type="molecule type" value="Genomic_DNA"/>
</dbReference>
<dbReference type="CDD" id="cd00603">
    <property type="entry name" value="IPT_PCSR"/>
    <property type="match status" value="1"/>
</dbReference>
<feature type="domain" description="IPT/TIG" evidence="3">
    <location>
        <begin position="1143"/>
        <end position="1220"/>
    </location>
</feature>
<feature type="domain" description="IPT/TIG" evidence="3">
    <location>
        <begin position="899"/>
        <end position="980"/>
    </location>
</feature>
<proteinExistence type="predicted"/>
<evidence type="ECO:0000313" key="5">
    <source>
        <dbReference type="Proteomes" id="UP000597617"/>
    </source>
</evidence>
<dbReference type="Proteomes" id="UP000597617">
    <property type="component" value="Unassembled WGS sequence"/>
</dbReference>
<dbReference type="InterPro" id="IPR026444">
    <property type="entry name" value="Secre_tail"/>
</dbReference>
<dbReference type="PANTHER" id="PTHR46769">
    <property type="entry name" value="POLYCYSTIC KIDNEY AND HEPATIC DISEASE 1 (AUTOSOMAL RECESSIVE)-LIKE 1"/>
    <property type="match status" value="1"/>
</dbReference>
<comment type="caution">
    <text evidence="4">The sequence shown here is derived from an EMBL/GenBank/DDBJ whole genome shotgun (WGS) entry which is preliminary data.</text>
</comment>
<evidence type="ECO:0000256" key="1">
    <source>
        <dbReference type="ARBA" id="ARBA00022729"/>
    </source>
</evidence>
<dbReference type="InterPro" id="IPR002909">
    <property type="entry name" value="IPT_dom"/>
</dbReference>
<dbReference type="InterPro" id="IPR045474">
    <property type="entry name" value="GEVED"/>
</dbReference>
<organism evidence="4 5">
    <name type="scientific">Hymenobacter jeongseonensis</name>
    <dbReference type="NCBI Taxonomy" id="2791027"/>
    <lineage>
        <taxon>Bacteria</taxon>
        <taxon>Pseudomonadati</taxon>
        <taxon>Bacteroidota</taxon>
        <taxon>Cytophagia</taxon>
        <taxon>Cytophagales</taxon>
        <taxon>Hymenobacteraceae</taxon>
        <taxon>Hymenobacter</taxon>
    </lineage>
</organism>
<dbReference type="RefSeq" id="WP_196284244.1">
    <property type="nucleotide sequence ID" value="NZ_JADQDQ010000021.1"/>
</dbReference>
<accession>A0ABS0ING7</accession>
<sequence length="1476" mass="147536">MTIFTRFWLLLLLLGGLAVPVRAQTPAPVYLGTIAEVAGAYQPQAQTAAQKPSARLRFQPASGAPLFLRFQSRRQQGDAELLFGDVENTPSSHVFVQIRGRDVSGAITLLAQQKYYRFSSTPQGLVYLTEEDLDHVICTGLPLVKEPASLKPIRPGLPGAKGTGAGAVPVLESLPGAGAVLYLDFDGQTVTNTRWNNNYNAGNPIVAAPSTLTEAQMAEVWKQISEDYRPFAVNVTTSEAAFASAPLTRRHRTIFTPTNAWFPDAGGVAYVGSFSWGTAEGAETPSWVWNIGINGVSAGKSGAHEAGHAMGLQHDGRTAPVEEYYQGQASWAPIMGGGHSAPVTQWSKGEYAAADNPEDDLLKLTTLNGFGYRADDHGNTAATATVLVKDARGTVWPEANQGLISTPADVDFFAYSHGGGRLAVAVSPAPAYPNLDLLLTLRNGAGTVVATADPATLAASLDVVLPLGIYFLSVEGTRGSLGADSDYGSLGAYSIASAAYCLPVYATGCADDDYIRDFAFHTLVNDNTGCSNGTATGYTQYAPSGTLTTAVARGQSYPLRVQAAGRFPEGFGVWIDYNNDQDFADAGEFVYASPTAGASLFTASILVPATATVGATRLRVRCKYSGVIASTESCTSITYGEAEDYTITITELATAAPTVASFTPTSGPVGTVVTLTGTNFTGATAVKVNATTATGLTVVSATTLRATVPAGASTGRLSVTAPGGTALSTASFTVVPAPTLSAFAPASGTIGTSVTLTGTNLSGATAVKFNGVAATTFAVVSATSVTATVPAGATSGKVQVVTPGGTATSAASFVVTVPPVLSSFVPASGPAGTLVTLTGTGFTGATTVAFNGVPAAFTVVSATSLTATVPAGSSTGRLAVTTPGGTALSPTAFAVAVPAPTITSFTPLAAGQGATVTITGTNLLGASTVKFGTGACPAGTFAVLNATTLTATVPAGATTGKLVVGTPGGTATSAATFTVGPIVRSFLPAAGSPGSVVVLTGLNFTSTTKVLLNGLAAATTYQSPTRLTAVVPAGATSGRLTAANATGSGLSPTAFTVTTAPAPTISSFTATSGPAGALVTITGTNLTGATAVYFYTTRASSVTLLSATQLRATVPFAAASGKLSVTTPGGMAQSAGTFTVLQPPTLTAFAPATGSPGSLVTLTGTNLTGTTQVTFNGEPAPGVVVASATSLTVPVPAGATTGRVTATTAAGTAVTAADFVVGTDPAPVIATLSPDTAPRGALVVVTGAHFTGVSSLKLGTVTVSAYSVNSAGQLTFTVPATAVTGRLVLATGAGVTQSPGVFTVLLPPTVSSFTPTSGLAGTLVTLTGTNFTAATQVAFNGLPAAFAVVSATRLTATVPAGAATGPLQVTTPAATATSAGLFAVGTPRVLTATTDGSPDAPGLAVYPNPATGSVTVDVANGPARRGPGTVELLNGLGQVVRREALSPGATRVSLNGLAPGLYVVRVGKLRQRLQID</sequence>
<feature type="domain" description="IPT/TIG" evidence="3">
    <location>
        <begin position="1062"/>
        <end position="1141"/>
    </location>
</feature>
<feature type="domain" description="IPT/TIG" evidence="3">
    <location>
        <begin position="656"/>
        <end position="735"/>
    </location>
</feature>
<feature type="domain" description="IPT/TIG" evidence="3">
    <location>
        <begin position="1307"/>
        <end position="1385"/>
    </location>
</feature>
<feature type="chain" id="PRO_5045875131" evidence="2">
    <location>
        <begin position="24"/>
        <end position="1476"/>
    </location>
</feature>
<dbReference type="InterPro" id="IPR052387">
    <property type="entry name" value="Fibrocystin"/>
</dbReference>
<dbReference type="CDD" id="cd00102">
    <property type="entry name" value="IPT"/>
    <property type="match status" value="3"/>
</dbReference>
<evidence type="ECO:0000313" key="4">
    <source>
        <dbReference type="EMBL" id="MBF9239893.1"/>
    </source>
</evidence>
<feature type="signal peptide" evidence="2">
    <location>
        <begin position="1"/>
        <end position="23"/>
    </location>
</feature>
<dbReference type="Gene3D" id="2.60.40.10">
    <property type="entry name" value="Immunoglobulins"/>
    <property type="match status" value="9"/>
</dbReference>
<dbReference type="SUPFAM" id="SSF81296">
    <property type="entry name" value="E set domains"/>
    <property type="match status" value="9"/>
</dbReference>
<dbReference type="Pfam" id="PF01833">
    <property type="entry name" value="TIG"/>
    <property type="match status" value="8"/>
</dbReference>
<dbReference type="InterPro" id="IPR014756">
    <property type="entry name" value="Ig_E-set"/>
</dbReference>